<comment type="pathway">
    <text evidence="2">Amino-acid biosynthesis; L-methionine biosynthesis via de novo pathway; O-succinyl-L-homoserine from L-homoserine: step 1/1.</text>
</comment>
<keyword evidence="2" id="KW-0486">Methionine biosynthesis</keyword>
<comment type="caution">
    <text evidence="2">Lacks conserved residue(s) required for the propagation of feature annotation.</text>
</comment>
<proteinExistence type="inferred from homology"/>
<feature type="domain" description="AB hydrolase-1" evidence="4">
    <location>
        <begin position="35"/>
        <end position="311"/>
    </location>
</feature>
<comment type="caution">
    <text evidence="5">The sequence shown here is derived from an EMBL/GenBank/DDBJ whole genome shotgun (WGS) entry which is preliminary data.</text>
</comment>
<feature type="active site" evidence="2 3">
    <location>
        <position position="274"/>
    </location>
</feature>
<dbReference type="GO" id="GO:0009092">
    <property type="term" value="P:homoserine metabolic process"/>
    <property type="evidence" value="ECO:0007669"/>
    <property type="project" value="TreeGrafter"/>
</dbReference>
<evidence type="ECO:0000256" key="3">
    <source>
        <dbReference type="PIRSR" id="PIRSR000443-1"/>
    </source>
</evidence>
<evidence type="ECO:0000256" key="2">
    <source>
        <dbReference type="HAMAP-Rule" id="MF_00296"/>
    </source>
</evidence>
<comment type="subunit">
    <text evidence="2">Homodimer.</text>
</comment>
<dbReference type="OrthoDB" id="9800754at2"/>
<dbReference type="SUPFAM" id="SSF53474">
    <property type="entry name" value="alpha/beta-Hydrolases"/>
    <property type="match status" value="1"/>
</dbReference>
<dbReference type="GO" id="GO:0005737">
    <property type="term" value="C:cytoplasm"/>
    <property type="evidence" value="ECO:0007669"/>
    <property type="project" value="UniProtKB-SubCell"/>
</dbReference>
<keyword evidence="2" id="KW-0963">Cytoplasm</keyword>
<accession>A0A660LE25</accession>
<dbReference type="Gene3D" id="3.40.50.1820">
    <property type="entry name" value="alpha/beta hydrolase"/>
    <property type="match status" value="1"/>
</dbReference>
<feature type="active site" description="Nucleophile" evidence="2 3">
    <location>
        <position position="131"/>
    </location>
</feature>
<protein>
    <recommendedName>
        <fullName evidence="2">Homoserine O-succinyltransferase</fullName>
        <shortName evidence="2">HST</shortName>
        <ecNumber evidence="2">2.3.1.46</ecNumber>
    </recommendedName>
    <alternativeName>
        <fullName evidence="2">Homoserine transsuccinylase</fullName>
        <shortName evidence="2">HTS</shortName>
    </alternativeName>
</protein>
<dbReference type="EMBL" id="RBIL01000001">
    <property type="protein sequence ID" value="RKQ93348.1"/>
    <property type="molecule type" value="Genomic_DNA"/>
</dbReference>
<dbReference type="AlphaFoldDB" id="A0A660LE25"/>
<comment type="catalytic activity">
    <reaction evidence="2">
        <text>L-homoserine + succinyl-CoA = O-succinyl-L-homoserine + CoA</text>
        <dbReference type="Rhea" id="RHEA:22008"/>
        <dbReference type="ChEBI" id="CHEBI:57287"/>
        <dbReference type="ChEBI" id="CHEBI:57292"/>
        <dbReference type="ChEBI" id="CHEBI:57476"/>
        <dbReference type="ChEBI" id="CHEBI:57661"/>
        <dbReference type="EC" id="2.3.1.46"/>
    </reaction>
</comment>
<dbReference type="InterPro" id="IPR000073">
    <property type="entry name" value="AB_hydrolase_1"/>
</dbReference>
<dbReference type="EC" id="2.3.1.46" evidence="2"/>
<dbReference type="PANTHER" id="PTHR32268:SF11">
    <property type="entry name" value="HOMOSERINE O-ACETYLTRANSFERASE"/>
    <property type="match status" value="1"/>
</dbReference>
<dbReference type="Proteomes" id="UP000278962">
    <property type="component" value="Unassembled WGS sequence"/>
</dbReference>
<dbReference type="GO" id="GO:0008899">
    <property type="term" value="F:homoserine O-succinyltransferase activity"/>
    <property type="evidence" value="ECO:0007669"/>
    <property type="project" value="UniProtKB-UniRule"/>
</dbReference>
<dbReference type="InterPro" id="IPR008220">
    <property type="entry name" value="HAT_MetX-like"/>
</dbReference>
<dbReference type="Gene3D" id="1.10.1740.110">
    <property type="match status" value="1"/>
</dbReference>
<dbReference type="HAMAP" id="MF_00296">
    <property type="entry name" value="MetX_acyltransf"/>
    <property type="match status" value="1"/>
</dbReference>
<keyword evidence="2" id="KW-0012">Acyltransferase</keyword>
<comment type="subcellular location">
    <subcellularLocation>
        <location evidence="2">Cytoplasm</location>
    </subcellularLocation>
</comment>
<evidence type="ECO:0000256" key="1">
    <source>
        <dbReference type="ARBA" id="ARBA00022679"/>
    </source>
</evidence>
<dbReference type="UniPathway" id="UPA00051">
    <property type="reaction ID" value="UER00075"/>
</dbReference>
<feature type="binding site" evidence="2">
    <location>
        <position position="308"/>
    </location>
    <ligand>
        <name>substrate</name>
    </ligand>
</feature>
<name>A0A660LE25_9ACTN</name>
<dbReference type="RefSeq" id="WP_121251383.1">
    <property type="nucleotide sequence ID" value="NZ_RBIL01000001.1"/>
</dbReference>
<organism evidence="5 6">
    <name type="scientific">Solirubrobacter pauli</name>
    <dbReference type="NCBI Taxonomy" id="166793"/>
    <lineage>
        <taxon>Bacteria</taxon>
        <taxon>Bacillati</taxon>
        <taxon>Actinomycetota</taxon>
        <taxon>Thermoleophilia</taxon>
        <taxon>Solirubrobacterales</taxon>
        <taxon>Solirubrobacteraceae</taxon>
        <taxon>Solirubrobacter</taxon>
    </lineage>
</organism>
<comment type="function">
    <text evidence="2">Transfers a succinyl group from succinyl-CoA to L-homoserine, forming succinyl-L-homoserine.</text>
</comment>
<dbReference type="NCBIfam" id="TIGR01392">
    <property type="entry name" value="homoserO_Ac_trn"/>
    <property type="match status" value="1"/>
</dbReference>
<feature type="binding site" evidence="2">
    <location>
        <position position="185"/>
    </location>
    <ligand>
        <name>substrate</name>
    </ligand>
</feature>
<evidence type="ECO:0000259" key="4">
    <source>
        <dbReference type="Pfam" id="PF00561"/>
    </source>
</evidence>
<comment type="similarity">
    <text evidence="2">Belongs to the AB hydrolase superfamily. MetX family.</text>
</comment>
<keyword evidence="2" id="KW-0028">Amino-acid biosynthesis</keyword>
<evidence type="ECO:0000313" key="5">
    <source>
        <dbReference type="EMBL" id="RKQ93348.1"/>
    </source>
</evidence>
<dbReference type="GO" id="GO:0009086">
    <property type="term" value="P:methionine biosynthetic process"/>
    <property type="evidence" value="ECO:0007669"/>
    <property type="project" value="UniProtKB-UniRule"/>
</dbReference>
<keyword evidence="6" id="KW-1185">Reference proteome</keyword>
<feature type="site" description="Important for acyl-CoA specificity" evidence="2">
    <location>
        <position position="276"/>
    </location>
</feature>
<dbReference type="NCBIfam" id="NF001209">
    <property type="entry name" value="PRK00175.1"/>
    <property type="match status" value="1"/>
</dbReference>
<keyword evidence="1 2" id="KW-0808">Transferase</keyword>
<sequence length="333" mass="37092">MVETLVLPDGLQLESGAHLAPVEIAYARYGDPANPVVYVCHALTGDAEVLNWWDTLIGPGKAIDTDRFHVVCSNLLGGCKGTTGPSSTNPATGEPYGTDFPLFTMRDLVQVHRTLLRALGIETVYAAVGGSLGGMQILQWSLDHPGEIERAVLICASSRLTAQNIAFSKVARHAILTHDAMDVARMMAHITYLSEEGMDRKFERARRVPDAEMTLGSDFEVEHYLDHQAKIFLARFDPGTYLYLSRVMDYYDAFADERPVAPSTSYLLVSFSSDWRFGTDHSVRMDEQLRALGVDVRHHEVESPWGHDSFLMDVPEYHQLVRDFVYQEVAGAL</sequence>
<feature type="active site" evidence="2 3">
    <location>
        <position position="307"/>
    </location>
</feature>
<gene>
    <name evidence="2" type="primary">metXS</name>
    <name evidence="5" type="ORF">C8N24_3210</name>
</gene>
<dbReference type="PANTHER" id="PTHR32268">
    <property type="entry name" value="HOMOSERINE O-ACETYLTRANSFERASE"/>
    <property type="match status" value="1"/>
</dbReference>
<dbReference type="GO" id="GO:0004414">
    <property type="term" value="F:homoserine O-acetyltransferase activity"/>
    <property type="evidence" value="ECO:0007669"/>
    <property type="project" value="TreeGrafter"/>
</dbReference>
<evidence type="ECO:0000313" key="6">
    <source>
        <dbReference type="Proteomes" id="UP000278962"/>
    </source>
</evidence>
<dbReference type="PIRSF" id="PIRSF000443">
    <property type="entry name" value="Homoser_Ac_trans"/>
    <property type="match status" value="1"/>
</dbReference>
<dbReference type="Pfam" id="PF00561">
    <property type="entry name" value="Abhydrolase_1"/>
    <property type="match status" value="1"/>
</dbReference>
<dbReference type="InterPro" id="IPR029058">
    <property type="entry name" value="AB_hydrolase_fold"/>
</dbReference>
<reference evidence="5 6" key="1">
    <citation type="submission" date="2018-10" db="EMBL/GenBank/DDBJ databases">
        <title>Genomic Encyclopedia of Archaeal and Bacterial Type Strains, Phase II (KMG-II): from individual species to whole genera.</title>
        <authorList>
            <person name="Goeker M."/>
        </authorList>
    </citation>
    <scope>NUCLEOTIDE SEQUENCE [LARGE SCALE GENOMIC DNA]</scope>
    <source>
        <strain evidence="5 6">DSM 14954</strain>
    </source>
</reference>